<name>A0A0V1BL72_TRIBR</name>
<dbReference type="EMBL" id="JYDI01001196">
    <property type="protein sequence ID" value="KRY37773.1"/>
    <property type="molecule type" value="Genomic_DNA"/>
</dbReference>
<reference evidence="1 2" key="1">
    <citation type="submission" date="2015-01" db="EMBL/GenBank/DDBJ databases">
        <title>Evolution of Trichinella species and genotypes.</title>
        <authorList>
            <person name="Korhonen P.K."/>
            <person name="Edoardo P."/>
            <person name="Giuseppe L.R."/>
            <person name="Gasser R.B."/>
        </authorList>
    </citation>
    <scope>NUCLEOTIDE SEQUENCE [LARGE SCALE GENOMIC DNA]</scope>
    <source>
        <strain evidence="1">ISS120</strain>
    </source>
</reference>
<evidence type="ECO:0000313" key="2">
    <source>
        <dbReference type="Proteomes" id="UP000054653"/>
    </source>
</evidence>
<accession>A0A0V1BL72</accession>
<gene>
    <name evidence="1" type="ORF">T03_16836</name>
</gene>
<dbReference type="Proteomes" id="UP000054653">
    <property type="component" value="Unassembled WGS sequence"/>
</dbReference>
<proteinExistence type="predicted"/>
<protein>
    <submittedName>
        <fullName evidence="1">Uncharacterized protein</fullName>
    </submittedName>
</protein>
<comment type="caution">
    <text evidence="1">The sequence shown here is derived from an EMBL/GenBank/DDBJ whole genome shotgun (WGS) entry which is preliminary data.</text>
</comment>
<organism evidence="1 2">
    <name type="scientific">Trichinella britovi</name>
    <name type="common">Parasitic roundworm</name>
    <dbReference type="NCBI Taxonomy" id="45882"/>
    <lineage>
        <taxon>Eukaryota</taxon>
        <taxon>Metazoa</taxon>
        <taxon>Ecdysozoa</taxon>
        <taxon>Nematoda</taxon>
        <taxon>Enoplea</taxon>
        <taxon>Dorylaimia</taxon>
        <taxon>Trichinellida</taxon>
        <taxon>Trichinellidae</taxon>
        <taxon>Trichinella</taxon>
    </lineage>
</organism>
<dbReference type="AlphaFoldDB" id="A0A0V1BL72"/>
<sequence length="39" mass="4321">MSSAREALFALSHIHCQLCLICGKTGNTAVDILYNEQLR</sequence>
<evidence type="ECO:0000313" key="1">
    <source>
        <dbReference type="EMBL" id="KRY37773.1"/>
    </source>
</evidence>
<keyword evidence="2" id="KW-1185">Reference proteome</keyword>